<dbReference type="PATRIC" id="fig|888813.3.peg.1520"/>
<comment type="caution">
    <text evidence="3">The sequence shown here is derived from an EMBL/GenBank/DDBJ whole genome shotgun (WGS) entry which is preliminary data.</text>
</comment>
<evidence type="ECO:0000313" key="3">
    <source>
        <dbReference type="EMBL" id="EGF14167.1"/>
    </source>
</evidence>
<accession>F2C8C7</accession>
<dbReference type="Pfam" id="PF04740">
    <property type="entry name" value="LXG"/>
    <property type="match status" value="1"/>
</dbReference>
<organism evidence="3 4">
    <name type="scientific">Streptococcus sanguinis SK330</name>
    <dbReference type="NCBI Taxonomy" id="888813"/>
    <lineage>
        <taxon>Bacteria</taxon>
        <taxon>Bacillati</taxon>
        <taxon>Bacillota</taxon>
        <taxon>Bacilli</taxon>
        <taxon>Lactobacillales</taxon>
        <taxon>Streptococcaceae</taxon>
        <taxon>Streptococcus</taxon>
    </lineage>
</organism>
<proteinExistence type="inferred from homology"/>
<evidence type="ECO:0000259" key="2">
    <source>
        <dbReference type="PROSITE" id="PS51756"/>
    </source>
</evidence>
<sequence>MTLFFSALLQIEGRLTEVHNQKTALSASQTSITTQLETAKTSFVSLVNSESLKGDVKGAIDAKISNHQVPLLTNFSNALAVLSAQYDKTIEQFKSTVSETAADAIIDTDYLQGLLDGFSSIETNISTVNQATANIYSSISDILSLTNPDASAITTPLSEGKTILTDTKTNMASFNGWKRGDEYSKLLQVQATALKGLEGAGKSSFTSKEAQAFYKDTAFMDGVEEVTNSVSNSTPIKLLAYIAKNIDPILKYLEEEKQSIIEALGTEGLKAASTKAGAMVNSLIRKSVGRKLLQYGVRGANFVMINSGTRTGTQALARAAKSLARGEKIAGWATKFGKFIGGHVDDVRVVRNAGKINWTFVKDDVIRNMKSSVSQKGFGAVKQVGAIGTVLALKDGWDTFQKNRGKYGDVHAAADGVAHAAGTFSGAVVGAQVGAVIGSAIPIPVVGTVIGTVAGTIIGDAVGKGINHVWDKFSHGEWKLPKLW</sequence>
<evidence type="ECO:0000313" key="4">
    <source>
        <dbReference type="Proteomes" id="UP000005955"/>
    </source>
</evidence>
<dbReference type="PROSITE" id="PS51756">
    <property type="entry name" value="LXG"/>
    <property type="match status" value="1"/>
</dbReference>
<dbReference type="AlphaFoldDB" id="F2C8C7"/>
<dbReference type="EMBL" id="AFBD01000005">
    <property type="protein sequence ID" value="EGF14167.1"/>
    <property type="molecule type" value="Genomic_DNA"/>
</dbReference>
<name>F2C8C7_STRSA</name>
<dbReference type="InterPro" id="IPR006829">
    <property type="entry name" value="LXG_dom"/>
</dbReference>
<dbReference type="HOGENOM" id="CLU_636032_0_0_9"/>
<reference evidence="3 4" key="1">
    <citation type="submission" date="2011-02" db="EMBL/GenBank/DDBJ databases">
        <authorList>
            <person name="Muzny D."/>
            <person name="Qin X."/>
            <person name="Deng J."/>
            <person name="Jiang H."/>
            <person name="Liu Y."/>
            <person name="Qu J."/>
            <person name="Song X.-Z."/>
            <person name="Zhang L."/>
            <person name="Thornton R."/>
            <person name="Coyle M."/>
            <person name="Francisco L."/>
            <person name="Jackson L."/>
            <person name="Javaid M."/>
            <person name="Korchina V."/>
            <person name="Kovar C."/>
            <person name="Mata R."/>
            <person name="Mathew T."/>
            <person name="Ngo R."/>
            <person name="Nguyen L."/>
            <person name="Nguyen N."/>
            <person name="Okwuonu G."/>
            <person name="Ongeri F."/>
            <person name="Pham C."/>
            <person name="Simmons D."/>
            <person name="Wilczek-Boney K."/>
            <person name="Hale W."/>
            <person name="Jakkamsetti A."/>
            <person name="Pham P."/>
            <person name="Ruth R."/>
            <person name="San Lucas F."/>
            <person name="Warren J."/>
            <person name="Zhang J."/>
            <person name="Zhao Z."/>
            <person name="Zhou C."/>
            <person name="Zhu D."/>
            <person name="Lee S."/>
            <person name="Bess C."/>
            <person name="Blankenburg K."/>
            <person name="Forbes L."/>
            <person name="Fu Q."/>
            <person name="Gubbala S."/>
            <person name="Hirani K."/>
            <person name="Jayaseelan J.C."/>
            <person name="Lara F."/>
            <person name="Munidasa M."/>
            <person name="Palculict T."/>
            <person name="Patil S."/>
            <person name="Pu L.-L."/>
            <person name="Saada N."/>
            <person name="Tang L."/>
            <person name="Weissenberger G."/>
            <person name="Zhu Y."/>
            <person name="Hemphill L."/>
            <person name="Shang Y."/>
            <person name="Youmans B."/>
            <person name="Ayvaz T."/>
            <person name="Ross M."/>
            <person name="Santibanez J."/>
            <person name="Aqrawi P."/>
            <person name="Gross S."/>
            <person name="Joshi V."/>
            <person name="Fowler G."/>
            <person name="Nazareth L."/>
            <person name="Reid J."/>
            <person name="Worley K."/>
            <person name="Petrosino J."/>
            <person name="Highlander S."/>
            <person name="Gibbs R."/>
        </authorList>
    </citation>
    <scope>NUCLEOTIDE SEQUENCE [LARGE SCALE GENOMIC DNA]</scope>
    <source>
        <strain evidence="3 4">SK330</strain>
    </source>
</reference>
<dbReference type="Proteomes" id="UP000005955">
    <property type="component" value="Unassembled WGS sequence"/>
</dbReference>
<feature type="domain" description="LXG" evidence="2">
    <location>
        <begin position="9"/>
        <end position="240"/>
    </location>
</feature>
<dbReference type="RefSeq" id="WP_002916158.1">
    <property type="nucleotide sequence ID" value="NZ_GL878548.1"/>
</dbReference>
<evidence type="ECO:0000256" key="1">
    <source>
        <dbReference type="ARBA" id="ARBA00034117"/>
    </source>
</evidence>
<gene>
    <name evidence="3" type="ORF">HMPREF9386_1546</name>
</gene>
<comment type="similarity">
    <text evidence="1">In the N-terminal section; belongs to the LXG family.</text>
</comment>
<protein>
    <submittedName>
        <fullName evidence="3">YjbE family integral membrane protein</fullName>
    </submittedName>
</protein>